<dbReference type="GO" id="GO:0008270">
    <property type="term" value="F:zinc ion binding"/>
    <property type="evidence" value="ECO:0007669"/>
    <property type="project" value="UniProtKB-KW"/>
</dbReference>
<feature type="zinc finger region" description="TRAF-type" evidence="4">
    <location>
        <begin position="154"/>
        <end position="198"/>
    </location>
</feature>
<keyword evidence="2 4" id="KW-0863">Zinc-finger</keyword>
<dbReference type="InterPro" id="IPR013083">
    <property type="entry name" value="Znf_RING/FYVE/PHD"/>
</dbReference>
<evidence type="ECO:0000256" key="4">
    <source>
        <dbReference type="PROSITE-ProRule" id="PRU00207"/>
    </source>
</evidence>
<feature type="region of interest" description="Disordered" evidence="5">
    <location>
        <begin position="303"/>
        <end position="326"/>
    </location>
</feature>
<evidence type="ECO:0000256" key="5">
    <source>
        <dbReference type="SAM" id="MobiDB-lite"/>
    </source>
</evidence>
<dbReference type="SUPFAM" id="SSF57850">
    <property type="entry name" value="RING/U-box"/>
    <property type="match status" value="1"/>
</dbReference>
<proteinExistence type="predicted"/>
<keyword evidence="3 4" id="KW-0862">Zinc</keyword>
<name>A0A8W8JNI8_MAGGI</name>
<dbReference type="PANTHER" id="PTHR10131:SF157">
    <property type="entry name" value="RECEPTOR-ASSOCIATED FACTOR, PUTATIVE-RELATED"/>
    <property type="match status" value="1"/>
</dbReference>
<dbReference type="EnsemblMetazoa" id="G20223.4">
    <property type="protein sequence ID" value="G20223.4:cds"/>
    <property type="gene ID" value="G20223"/>
</dbReference>
<dbReference type="PROSITE" id="PS50089">
    <property type="entry name" value="ZF_RING_2"/>
    <property type="match status" value="1"/>
</dbReference>
<feature type="compositionally biased region" description="Basic and acidic residues" evidence="5">
    <location>
        <begin position="303"/>
        <end position="318"/>
    </location>
</feature>
<feature type="domain" description="TRAF-type" evidence="7">
    <location>
        <begin position="154"/>
        <end position="198"/>
    </location>
</feature>
<dbReference type="PROSITE" id="PS50145">
    <property type="entry name" value="ZF_TRAF"/>
    <property type="match status" value="1"/>
</dbReference>
<accession>A0A8W8JNI8</accession>
<dbReference type="Pfam" id="PF13923">
    <property type="entry name" value="zf-C3HC4_2"/>
    <property type="match status" value="1"/>
</dbReference>
<evidence type="ECO:0000259" key="7">
    <source>
        <dbReference type="PROSITE" id="PS50145"/>
    </source>
</evidence>
<dbReference type="PROSITE" id="PS00518">
    <property type="entry name" value="ZF_RING_1"/>
    <property type="match status" value="1"/>
</dbReference>
<evidence type="ECO:0008006" key="10">
    <source>
        <dbReference type="Google" id="ProtNLM"/>
    </source>
</evidence>
<keyword evidence="9" id="KW-1185">Reference proteome</keyword>
<keyword evidence="1 4" id="KW-0479">Metal-binding</keyword>
<dbReference type="SMART" id="SM00184">
    <property type="entry name" value="RING"/>
    <property type="match status" value="1"/>
</dbReference>
<organism evidence="8 9">
    <name type="scientific">Magallana gigas</name>
    <name type="common">Pacific oyster</name>
    <name type="synonym">Crassostrea gigas</name>
    <dbReference type="NCBI Taxonomy" id="29159"/>
    <lineage>
        <taxon>Eukaryota</taxon>
        <taxon>Metazoa</taxon>
        <taxon>Spiralia</taxon>
        <taxon>Lophotrochozoa</taxon>
        <taxon>Mollusca</taxon>
        <taxon>Bivalvia</taxon>
        <taxon>Autobranchia</taxon>
        <taxon>Pteriomorphia</taxon>
        <taxon>Ostreida</taxon>
        <taxon>Ostreoidea</taxon>
        <taxon>Ostreidae</taxon>
        <taxon>Magallana</taxon>
    </lineage>
</organism>
<evidence type="ECO:0000256" key="2">
    <source>
        <dbReference type="ARBA" id="ARBA00022771"/>
    </source>
</evidence>
<evidence type="ECO:0000259" key="6">
    <source>
        <dbReference type="PROSITE" id="PS50089"/>
    </source>
</evidence>
<dbReference type="InterPro" id="IPR001293">
    <property type="entry name" value="Znf_TRAF"/>
</dbReference>
<dbReference type="Pfam" id="PF02176">
    <property type="entry name" value="zf-TRAF"/>
    <property type="match status" value="1"/>
</dbReference>
<protein>
    <recommendedName>
        <fullName evidence="10">E3 ubiquitin-protein ligase NRDP1</fullName>
    </recommendedName>
</protein>
<feature type="domain" description="RING-type" evidence="6">
    <location>
        <begin position="72"/>
        <end position="110"/>
    </location>
</feature>
<dbReference type="Proteomes" id="UP000005408">
    <property type="component" value="Unassembled WGS sequence"/>
</dbReference>
<evidence type="ECO:0000313" key="8">
    <source>
        <dbReference type="EnsemblMetazoa" id="G20223.4:cds"/>
    </source>
</evidence>
<dbReference type="PANTHER" id="PTHR10131">
    <property type="entry name" value="TNF RECEPTOR ASSOCIATED FACTOR"/>
    <property type="match status" value="1"/>
</dbReference>
<sequence length="326" mass="37481">MVDLTVDVLDSKYQALRNPSCRADKIPKGADLTRTDTDDKRPNTNLLNLVPYVGMGFDLGRFLGEVNGGLLCCICRDVLEDPVQAPCEHAYCRRCIEGWLANETRCPEDRKNLSLSHLKPLFRYMKNDLDNLQIHCINVTRGCSHVSSLEFLATHESECPRGSVECPNGNCPLSVSREDLAKHLEDCGFRAKECPKGCGILMVTRDDNEHKCIYELKTAMDILRSEMFCKMNEQKREMELRLNTQRCHMVQKESSMQAQVDELKTEVSRLSQKIKLLMELEVKRRQDTERLELEKRELMDLLRRNQNETRNTSGDKRPSTRKVTAL</sequence>
<dbReference type="InterPro" id="IPR017907">
    <property type="entry name" value="Znf_RING_CS"/>
</dbReference>
<dbReference type="SUPFAM" id="SSF49599">
    <property type="entry name" value="TRAF domain-like"/>
    <property type="match status" value="1"/>
</dbReference>
<dbReference type="InterPro" id="IPR001841">
    <property type="entry name" value="Znf_RING"/>
</dbReference>
<evidence type="ECO:0000313" key="9">
    <source>
        <dbReference type="Proteomes" id="UP000005408"/>
    </source>
</evidence>
<dbReference type="GO" id="GO:0043122">
    <property type="term" value="P:regulation of canonical NF-kappaB signal transduction"/>
    <property type="evidence" value="ECO:0007669"/>
    <property type="project" value="TreeGrafter"/>
</dbReference>
<evidence type="ECO:0000256" key="3">
    <source>
        <dbReference type="ARBA" id="ARBA00022833"/>
    </source>
</evidence>
<reference evidence="8" key="1">
    <citation type="submission" date="2022-08" db="UniProtKB">
        <authorList>
            <consortium name="EnsemblMetazoa"/>
        </authorList>
    </citation>
    <scope>IDENTIFICATION</scope>
    <source>
        <strain evidence="8">05x7-T-G4-1.051#20</strain>
    </source>
</reference>
<evidence type="ECO:0000256" key="1">
    <source>
        <dbReference type="ARBA" id="ARBA00022723"/>
    </source>
</evidence>
<dbReference type="Gene3D" id="3.30.40.10">
    <property type="entry name" value="Zinc/RING finger domain, C3HC4 (zinc finger)"/>
    <property type="match status" value="2"/>
</dbReference>
<dbReference type="AlphaFoldDB" id="A0A8W8JNI8"/>